<dbReference type="PANTHER" id="PTHR33451:SF5">
    <property type="entry name" value="NA+_H+ ANTIPORTER"/>
    <property type="match status" value="1"/>
</dbReference>
<keyword evidence="1" id="KW-0812">Transmembrane</keyword>
<dbReference type="PANTHER" id="PTHR33451">
    <property type="entry name" value="MALATE-2H(+)/NA(+)-LACTATE ANTIPORTER"/>
    <property type="match status" value="1"/>
</dbReference>
<keyword evidence="1" id="KW-1133">Transmembrane helix</keyword>
<keyword evidence="3" id="KW-1185">Reference proteome</keyword>
<gene>
    <name evidence="2" type="ORF">HC175_20060</name>
</gene>
<keyword evidence="1" id="KW-0472">Membrane</keyword>
<evidence type="ECO:0000313" key="3">
    <source>
        <dbReference type="Proteomes" id="UP000703674"/>
    </source>
</evidence>
<evidence type="ECO:0000313" key="2">
    <source>
        <dbReference type="EMBL" id="NJW55212.1"/>
    </source>
</evidence>
<comment type="caution">
    <text evidence="2">The sequence shown here is derived from an EMBL/GenBank/DDBJ whole genome shotgun (WGS) entry which is preliminary data.</text>
</comment>
<feature type="transmembrane region" description="Helical" evidence="1">
    <location>
        <begin position="12"/>
        <end position="31"/>
    </location>
</feature>
<feature type="non-terminal residue" evidence="2">
    <location>
        <position position="109"/>
    </location>
</feature>
<sequence length="109" mass="11506">MKTISRSKGSFNALLPLMVFVLTFLGAGIYLNDFYALPSPIAVVMGIALAFILFKDSIDSKVSTFLKGCGDDKIMTMCVIYLLAGAFAVVTKATGSVAAVVEVGMQVIS</sequence>
<proteinExistence type="predicted"/>
<evidence type="ECO:0000256" key="1">
    <source>
        <dbReference type="SAM" id="Phobius"/>
    </source>
</evidence>
<dbReference type="InterPro" id="IPR052180">
    <property type="entry name" value="NhaC_Na-H+_Antiporter"/>
</dbReference>
<feature type="transmembrane region" description="Helical" evidence="1">
    <location>
        <begin position="37"/>
        <end position="54"/>
    </location>
</feature>
<organism evidence="2 3">
    <name type="scientific">Salinimicrobium oceani</name>
    <dbReference type="NCBI Taxonomy" id="2722702"/>
    <lineage>
        <taxon>Bacteria</taxon>
        <taxon>Pseudomonadati</taxon>
        <taxon>Bacteroidota</taxon>
        <taxon>Flavobacteriia</taxon>
        <taxon>Flavobacteriales</taxon>
        <taxon>Flavobacteriaceae</taxon>
        <taxon>Salinimicrobium</taxon>
    </lineage>
</organism>
<dbReference type="Proteomes" id="UP000703674">
    <property type="component" value="Unassembled WGS sequence"/>
</dbReference>
<name>A0ABX1D432_9FLAO</name>
<dbReference type="EMBL" id="JAAVJR010000920">
    <property type="protein sequence ID" value="NJW55212.1"/>
    <property type="molecule type" value="Genomic_DNA"/>
</dbReference>
<feature type="transmembrane region" description="Helical" evidence="1">
    <location>
        <begin position="74"/>
        <end position="101"/>
    </location>
</feature>
<protein>
    <submittedName>
        <fullName evidence="2">Na+/H+ antiporter NhaC family protein</fullName>
    </submittedName>
</protein>
<reference evidence="2 3" key="1">
    <citation type="submission" date="2020-03" db="EMBL/GenBank/DDBJ databases">
        <title>Salinimicrobium sp. nov, isolated from SCS.</title>
        <authorList>
            <person name="Cao W.R."/>
        </authorList>
    </citation>
    <scope>NUCLEOTIDE SEQUENCE [LARGE SCALE GENOMIC DNA]</scope>
    <source>
        <strain evidence="3">J15B91</strain>
    </source>
</reference>
<accession>A0ABX1D432</accession>